<sequence length="657" mass="71130">MTQPASEEQEDWNEDEDYDEEEEEEEEEEEDDADIDAEALEIARRLGEELWADISKVNAERNNGTSAPTVPTVLSPQQDFQASGTATAPGQVALSLQPNILRKEEVIISTMKAILVLLDGDPLAKSTLDSTNVPNGPSVLNVLQRCNAEGTIIKGIAGPLSQIIVSLARSDILFANLKQSNASAIQLDKGKRKREEFDEGQHLHAHTYKRPYVPDIDLHNQVVEAVRVISQALGATSAQVLDPALVSSIRLQLHQVFLFAVTSSATGGPSMHALQEISGLIQVIGVLSGIQIGHSPEGMANPSGQPYVQGLGYSWNGGQLPSTPTDIGTAVYPCLVSGCNKTFSRLYSLRAHQRSHSSHRPYSCKICPASFARNHDLKRHIKLHDKKAWRCEGCQKIFSRRDAIKRHKNGTKNRGPKSEICLAAEVVEVLLEGAEGEDNLREERRAKLWNGIVVHEASGGSSSNAQKMMSRDSTTIDEGEINPAVIAGMQASVLGLHGLLQALVGNALGNPIGHPPVAPIDPSIGQATLASVIARAQSQNIPSVFLPPIFSEEPPFNEPSLGQQEVRMAGVEELRRSSSLSAENTDANHPVASLSMYGLSDEQTHLLEIAIANAASAAQAQAEAEAALEEEEEEDYDPDDNEDEDSEMEQDRDPALE</sequence>
<comment type="caution">
    <text evidence="7">The sequence shown here is derived from an EMBL/GenBank/DDBJ whole genome shotgun (WGS) entry which is preliminary data.</text>
</comment>
<gene>
    <name evidence="7" type="ORF">BDN70DRAFT_478252</name>
</gene>
<feature type="region of interest" description="Disordered" evidence="5">
    <location>
        <begin position="1"/>
        <end position="39"/>
    </location>
</feature>
<dbReference type="GO" id="GO:0000978">
    <property type="term" value="F:RNA polymerase II cis-regulatory region sequence-specific DNA binding"/>
    <property type="evidence" value="ECO:0007669"/>
    <property type="project" value="TreeGrafter"/>
</dbReference>
<feature type="domain" description="C2H2-type" evidence="6">
    <location>
        <begin position="332"/>
        <end position="361"/>
    </location>
</feature>
<dbReference type="AlphaFoldDB" id="A0A9P5YP39"/>
<feature type="compositionally biased region" description="Acidic residues" evidence="5">
    <location>
        <begin position="626"/>
        <end position="648"/>
    </location>
</feature>
<evidence type="ECO:0000256" key="3">
    <source>
        <dbReference type="ARBA" id="ARBA00022833"/>
    </source>
</evidence>
<feature type="compositionally biased region" description="Low complexity" evidence="5">
    <location>
        <begin position="615"/>
        <end position="625"/>
    </location>
</feature>
<proteinExistence type="predicted"/>
<dbReference type="Pfam" id="PF00096">
    <property type="entry name" value="zf-C2H2"/>
    <property type="match status" value="2"/>
</dbReference>
<reference evidence="7" key="1">
    <citation type="submission" date="2020-11" db="EMBL/GenBank/DDBJ databases">
        <authorList>
            <consortium name="DOE Joint Genome Institute"/>
            <person name="Ahrendt S."/>
            <person name="Riley R."/>
            <person name="Andreopoulos W."/>
            <person name="Labutti K."/>
            <person name="Pangilinan J."/>
            <person name="Ruiz-Duenas F.J."/>
            <person name="Barrasa J.M."/>
            <person name="Sanchez-Garcia M."/>
            <person name="Camarero S."/>
            <person name="Miyauchi S."/>
            <person name="Serrano A."/>
            <person name="Linde D."/>
            <person name="Babiker R."/>
            <person name="Drula E."/>
            <person name="Ayuso-Fernandez I."/>
            <person name="Pacheco R."/>
            <person name="Padilla G."/>
            <person name="Ferreira P."/>
            <person name="Barriuso J."/>
            <person name="Kellner H."/>
            <person name="Castanera R."/>
            <person name="Alfaro M."/>
            <person name="Ramirez L."/>
            <person name="Pisabarro A.G."/>
            <person name="Kuo A."/>
            <person name="Tritt A."/>
            <person name="Lipzen A."/>
            <person name="He G."/>
            <person name="Yan M."/>
            <person name="Ng V."/>
            <person name="Cullen D."/>
            <person name="Martin F."/>
            <person name="Rosso M.-N."/>
            <person name="Henrissat B."/>
            <person name="Hibbett D."/>
            <person name="Martinez A.T."/>
            <person name="Grigoriev I.V."/>
        </authorList>
    </citation>
    <scope>NUCLEOTIDE SEQUENCE</scope>
    <source>
        <strain evidence="7">CIRM-BRFM 674</strain>
    </source>
</reference>
<dbReference type="InterPro" id="IPR013087">
    <property type="entry name" value="Znf_C2H2_type"/>
</dbReference>
<dbReference type="PANTHER" id="PTHR23235">
    <property type="entry name" value="KRUEPPEL-LIKE TRANSCRIPTION FACTOR"/>
    <property type="match status" value="1"/>
</dbReference>
<dbReference type="GO" id="GO:0008270">
    <property type="term" value="F:zinc ion binding"/>
    <property type="evidence" value="ECO:0007669"/>
    <property type="project" value="UniProtKB-KW"/>
</dbReference>
<evidence type="ECO:0000313" key="8">
    <source>
        <dbReference type="Proteomes" id="UP000807469"/>
    </source>
</evidence>
<dbReference type="SMART" id="SM00355">
    <property type="entry name" value="ZnF_C2H2"/>
    <property type="match status" value="3"/>
</dbReference>
<keyword evidence="1" id="KW-0479">Metal-binding</keyword>
<accession>A0A9P5YP39</accession>
<dbReference type="InterPro" id="IPR036236">
    <property type="entry name" value="Znf_C2H2_sf"/>
</dbReference>
<dbReference type="GO" id="GO:0000981">
    <property type="term" value="F:DNA-binding transcription factor activity, RNA polymerase II-specific"/>
    <property type="evidence" value="ECO:0007669"/>
    <property type="project" value="TreeGrafter"/>
</dbReference>
<evidence type="ECO:0000256" key="4">
    <source>
        <dbReference type="PROSITE-ProRule" id="PRU00042"/>
    </source>
</evidence>
<evidence type="ECO:0000313" key="7">
    <source>
        <dbReference type="EMBL" id="KAF9472436.1"/>
    </source>
</evidence>
<dbReference type="PROSITE" id="PS00028">
    <property type="entry name" value="ZINC_FINGER_C2H2_1"/>
    <property type="match status" value="2"/>
</dbReference>
<evidence type="ECO:0000256" key="2">
    <source>
        <dbReference type="ARBA" id="ARBA00022771"/>
    </source>
</evidence>
<evidence type="ECO:0000256" key="1">
    <source>
        <dbReference type="ARBA" id="ARBA00022723"/>
    </source>
</evidence>
<organism evidence="7 8">
    <name type="scientific">Pholiota conissans</name>
    <dbReference type="NCBI Taxonomy" id="109636"/>
    <lineage>
        <taxon>Eukaryota</taxon>
        <taxon>Fungi</taxon>
        <taxon>Dikarya</taxon>
        <taxon>Basidiomycota</taxon>
        <taxon>Agaricomycotina</taxon>
        <taxon>Agaricomycetes</taxon>
        <taxon>Agaricomycetidae</taxon>
        <taxon>Agaricales</taxon>
        <taxon>Agaricineae</taxon>
        <taxon>Strophariaceae</taxon>
        <taxon>Pholiota</taxon>
    </lineage>
</organism>
<dbReference type="Proteomes" id="UP000807469">
    <property type="component" value="Unassembled WGS sequence"/>
</dbReference>
<keyword evidence="3" id="KW-0862">Zinc</keyword>
<evidence type="ECO:0000256" key="5">
    <source>
        <dbReference type="SAM" id="MobiDB-lite"/>
    </source>
</evidence>
<feature type="domain" description="C2H2-type" evidence="6">
    <location>
        <begin position="389"/>
        <end position="418"/>
    </location>
</feature>
<dbReference type="OrthoDB" id="8922241at2759"/>
<feature type="compositionally biased region" description="Acidic residues" evidence="5">
    <location>
        <begin position="7"/>
        <end position="39"/>
    </location>
</feature>
<dbReference type="Gene3D" id="3.30.160.60">
    <property type="entry name" value="Classic Zinc Finger"/>
    <property type="match status" value="2"/>
</dbReference>
<feature type="region of interest" description="Disordered" evidence="5">
    <location>
        <begin position="615"/>
        <end position="657"/>
    </location>
</feature>
<feature type="domain" description="C2H2-type" evidence="6">
    <location>
        <begin position="362"/>
        <end position="389"/>
    </location>
</feature>
<dbReference type="PROSITE" id="PS50157">
    <property type="entry name" value="ZINC_FINGER_C2H2_2"/>
    <property type="match status" value="3"/>
</dbReference>
<keyword evidence="2 4" id="KW-0863">Zinc-finger</keyword>
<dbReference type="EMBL" id="MU155535">
    <property type="protein sequence ID" value="KAF9472436.1"/>
    <property type="molecule type" value="Genomic_DNA"/>
</dbReference>
<keyword evidence="8" id="KW-1185">Reference proteome</keyword>
<protein>
    <recommendedName>
        <fullName evidence="6">C2H2-type domain-containing protein</fullName>
    </recommendedName>
</protein>
<dbReference type="PANTHER" id="PTHR23235:SF120">
    <property type="entry name" value="KRUPPEL-LIKE FACTOR 15"/>
    <property type="match status" value="1"/>
</dbReference>
<evidence type="ECO:0000259" key="6">
    <source>
        <dbReference type="PROSITE" id="PS50157"/>
    </source>
</evidence>
<name>A0A9P5YP39_9AGAR</name>
<dbReference type="SUPFAM" id="SSF57667">
    <property type="entry name" value="beta-beta-alpha zinc fingers"/>
    <property type="match status" value="1"/>
</dbReference>